<accession>A0A8H7UH96</accession>
<reference evidence="1" key="1">
    <citation type="submission" date="2020-12" db="EMBL/GenBank/DDBJ databases">
        <title>Metabolic potential, ecology and presence of endohyphal bacteria is reflected in genomic diversity of Mucoromycotina.</title>
        <authorList>
            <person name="Muszewska A."/>
            <person name="Okrasinska A."/>
            <person name="Steczkiewicz K."/>
            <person name="Drgas O."/>
            <person name="Orlowska M."/>
            <person name="Perlinska-Lenart U."/>
            <person name="Aleksandrzak-Piekarczyk T."/>
            <person name="Szatraj K."/>
            <person name="Zielenkiewicz U."/>
            <person name="Pilsyk S."/>
            <person name="Malc E."/>
            <person name="Mieczkowski P."/>
            <person name="Kruszewska J.S."/>
            <person name="Biernat P."/>
            <person name="Pawlowska J."/>
        </authorList>
    </citation>
    <scope>NUCLEOTIDE SEQUENCE</scope>
    <source>
        <strain evidence="1">WA0000067209</strain>
    </source>
</reference>
<evidence type="ECO:0000313" key="1">
    <source>
        <dbReference type="EMBL" id="KAG2179813.1"/>
    </source>
</evidence>
<comment type="caution">
    <text evidence="1">The sequence shown here is derived from an EMBL/GenBank/DDBJ whole genome shotgun (WGS) entry which is preliminary data.</text>
</comment>
<sequence>MPPKRKPEYEDFQAPLGFRPPLSTVLREQRDIEEATRLSLQLQRVAESGESSSSASIRATLRIARSTVIYTFEEEEDFQEPIALQPRTARIAPSVTASVQASTQSSGITQKVEKVVRLTPSIAH</sequence>
<evidence type="ECO:0000313" key="2">
    <source>
        <dbReference type="Proteomes" id="UP000654370"/>
    </source>
</evidence>
<gene>
    <name evidence="1" type="ORF">INT43_003596</name>
</gene>
<name>A0A8H7UH96_MORIS</name>
<protein>
    <submittedName>
        <fullName evidence="1">Uncharacterized protein</fullName>
    </submittedName>
</protein>
<dbReference type="OrthoDB" id="2297601at2759"/>
<dbReference type="Proteomes" id="UP000654370">
    <property type="component" value="Unassembled WGS sequence"/>
</dbReference>
<organism evidence="1 2">
    <name type="scientific">Mortierella isabellina</name>
    <name type="common">Filamentous fungus</name>
    <name type="synonym">Umbelopsis isabellina</name>
    <dbReference type="NCBI Taxonomy" id="91625"/>
    <lineage>
        <taxon>Eukaryota</taxon>
        <taxon>Fungi</taxon>
        <taxon>Fungi incertae sedis</taxon>
        <taxon>Mucoromycota</taxon>
        <taxon>Mucoromycotina</taxon>
        <taxon>Umbelopsidomycetes</taxon>
        <taxon>Umbelopsidales</taxon>
        <taxon>Umbelopsidaceae</taxon>
        <taxon>Umbelopsis</taxon>
    </lineage>
</organism>
<proteinExistence type="predicted"/>
<dbReference type="AlphaFoldDB" id="A0A8H7UH96"/>
<keyword evidence="2" id="KW-1185">Reference proteome</keyword>
<dbReference type="EMBL" id="JAEPQZ010000006">
    <property type="protein sequence ID" value="KAG2179813.1"/>
    <property type="molecule type" value="Genomic_DNA"/>
</dbReference>